<gene>
    <name evidence="6" type="ORF">GCM10010123_25310</name>
</gene>
<keyword evidence="4" id="KW-0804">Transcription</keyword>
<evidence type="ECO:0000256" key="2">
    <source>
        <dbReference type="ARBA" id="ARBA00023015"/>
    </source>
</evidence>
<evidence type="ECO:0000313" key="6">
    <source>
        <dbReference type="EMBL" id="GGJ94404.1"/>
    </source>
</evidence>
<dbReference type="Proteomes" id="UP000649739">
    <property type="component" value="Unassembled WGS sequence"/>
</dbReference>
<dbReference type="Pfam" id="PF03466">
    <property type="entry name" value="LysR_substrate"/>
    <property type="match status" value="1"/>
</dbReference>
<accession>A0A8J3B7T6</accession>
<reference evidence="6" key="2">
    <citation type="submission" date="2020-09" db="EMBL/GenBank/DDBJ databases">
        <authorList>
            <person name="Sun Q."/>
            <person name="Ohkuma M."/>
        </authorList>
    </citation>
    <scope>NUCLEOTIDE SEQUENCE</scope>
    <source>
        <strain evidence="6">JCM 3090</strain>
    </source>
</reference>
<dbReference type="AlphaFoldDB" id="A0A8J3B7T6"/>
<evidence type="ECO:0000256" key="1">
    <source>
        <dbReference type="ARBA" id="ARBA00009437"/>
    </source>
</evidence>
<evidence type="ECO:0000259" key="5">
    <source>
        <dbReference type="Pfam" id="PF03466"/>
    </source>
</evidence>
<dbReference type="PANTHER" id="PTHR30346">
    <property type="entry name" value="TRANSCRIPTIONAL DUAL REGULATOR HCAR-RELATED"/>
    <property type="match status" value="1"/>
</dbReference>
<name>A0A8J3B7T6_9ACTN</name>
<keyword evidence="3" id="KW-0238">DNA-binding</keyword>
<sequence>MGLDGRTPLAMLTSGDIDAAIALDYPGTRPADPDLQRHLIAVEPVFVGVPATHYLARRTEIELAELATETYSGPRDPASGLTRHVITECERVGYTPRLADLDHADLCTVARRPHTVLLMKPSSQPPAGLVAVPLAGTPLRMDTRLYVSARTALTPEAVRQLRTELVIAQHSLVEATDVYRAWLERHPEWDTTPVDP</sequence>
<evidence type="ECO:0000313" key="7">
    <source>
        <dbReference type="Proteomes" id="UP000649739"/>
    </source>
</evidence>
<protein>
    <recommendedName>
        <fullName evidence="5">LysR substrate-binding domain-containing protein</fullName>
    </recommendedName>
</protein>
<proteinExistence type="inferred from homology"/>
<dbReference type="GO" id="GO:0003700">
    <property type="term" value="F:DNA-binding transcription factor activity"/>
    <property type="evidence" value="ECO:0007669"/>
    <property type="project" value="TreeGrafter"/>
</dbReference>
<comment type="caution">
    <text evidence="6">The sequence shown here is derived from an EMBL/GenBank/DDBJ whole genome shotgun (WGS) entry which is preliminary data.</text>
</comment>
<dbReference type="GO" id="GO:0032993">
    <property type="term" value="C:protein-DNA complex"/>
    <property type="evidence" value="ECO:0007669"/>
    <property type="project" value="TreeGrafter"/>
</dbReference>
<dbReference type="InterPro" id="IPR005119">
    <property type="entry name" value="LysR_subst-bd"/>
</dbReference>
<dbReference type="Gene3D" id="3.40.190.10">
    <property type="entry name" value="Periplasmic binding protein-like II"/>
    <property type="match status" value="2"/>
</dbReference>
<dbReference type="GO" id="GO:0003677">
    <property type="term" value="F:DNA binding"/>
    <property type="evidence" value="ECO:0007669"/>
    <property type="project" value="UniProtKB-KW"/>
</dbReference>
<organism evidence="6 7">
    <name type="scientific">Pilimelia anulata</name>
    <dbReference type="NCBI Taxonomy" id="53371"/>
    <lineage>
        <taxon>Bacteria</taxon>
        <taxon>Bacillati</taxon>
        <taxon>Actinomycetota</taxon>
        <taxon>Actinomycetes</taxon>
        <taxon>Micromonosporales</taxon>
        <taxon>Micromonosporaceae</taxon>
        <taxon>Pilimelia</taxon>
    </lineage>
</organism>
<feature type="domain" description="LysR substrate-binding" evidence="5">
    <location>
        <begin position="7"/>
        <end position="165"/>
    </location>
</feature>
<dbReference type="PANTHER" id="PTHR30346:SF30">
    <property type="entry name" value="SMALL NEUTRAL PROTEASE REGULATORY PROTEIN"/>
    <property type="match status" value="1"/>
</dbReference>
<keyword evidence="7" id="KW-1185">Reference proteome</keyword>
<evidence type="ECO:0000256" key="4">
    <source>
        <dbReference type="ARBA" id="ARBA00023163"/>
    </source>
</evidence>
<keyword evidence="2" id="KW-0805">Transcription regulation</keyword>
<dbReference type="EMBL" id="BMQB01000005">
    <property type="protein sequence ID" value="GGJ94404.1"/>
    <property type="molecule type" value="Genomic_DNA"/>
</dbReference>
<evidence type="ECO:0000256" key="3">
    <source>
        <dbReference type="ARBA" id="ARBA00023125"/>
    </source>
</evidence>
<comment type="similarity">
    <text evidence="1">Belongs to the LysR transcriptional regulatory family.</text>
</comment>
<reference evidence="6" key="1">
    <citation type="journal article" date="2014" name="Int. J. Syst. Evol. Microbiol.">
        <title>Complete genome sequence of Corynebacterium casei LMG S-19264T (=DSM 44701T), isolated from a smear-ripened cheese.</title>
        <authorList>
            <consortium name="US DOE Joint Genome Institute (JGI-PGF)"/>
            <person name="Walter F."/>
            <person name="Albersmeier A."/>
            <person name="Kalinowski J."/>
            <person name="Ruckert C."/>
        </authorList>
    </citation>
    <scope>NUCLEOTIDE SEQUENCE</scope>
    <source>
        <strain evidence="6">JCM 3090</strain>
    </source>
</reference>
<dbReference type="SUPFAM" id="SSF53850">
    <property type="entry name" value="Periplasmic binding protein-like II"/>
    <property type="match status" value="1"/>
</dbReference>